<gene>
    <name evidence="2" type="ORF">MAMMFC1_01837</name>
</gene>
<keyword evidence="1" id="KW-0472">Membrane</keyword>
<dbReference type="Proteomes" id="UP000276437">
    <property type="component" value="Chromosome"/>
</dbReference>
<evidence type="ECO:0000256" key="1">
    <source>
        <dbReference type="SAM" id="Phobius"/>
    </source>
</evidence>
<evidence type="ECO:0000313" key="3">
    <source>
        <dbReference type="Proteomes" id="UP000276437"/>
    </source>
</evidence>
<dbReference type="EMBL" id="AP018449">
    <property type="protein sequence ID" value="BBB91166.1"/>
    <property type="molecule type" value="Genomic_DNA"/>
</dbReference>
<reference evidence="2 3" key="1">
    <citation type="journal article" date="2018" name="Int. J. Syst. Evol. Microbiol.">
        <title>Methylomusa anaerophila gen. nov., sp. nov., an anaerobic methanol-utilizing bacterium isolated from a microbial fuel cell.</title>
        <authorList>
            <person name="Amano N."/>
            <person name="Yamamuro A."/>
            <person name="Miyahara M."/>
            <person name="Kouzuma A."/>
            <person name="Abe T."/>
            <person name="Watanabe K."/>
        </authorList>
    </citation>
    <scope>NUCLEOTIDE SEQUENCE [LARGE SCALE GENOMIC DNA]</scope>
    <source>
        <strain evidence="2 3">MMFC1</strain>
    </source>
</reference>
<feature type="transmembrane region" description="Helical" evidence="1">
    <location>
        <begin position="15"/>
        <end position="44"/>
    </location>
</feature>
<dbReference type="AlphaFoldDB" id="A0A348AJB8"/>
<dbReference type="Pfam" id="PF10112">
    <property type="entry name" value="Halogen_Hydrol"/>
    <property type="match status" value="1"/>
</dbReference>
<organism evidence="2 3">
    <name type="scientific">Methylomusa anaerophila</name>
    <dbReference type="NCBI Taxonomy" id="1930071"/>
    <lineage>
        <taxon>Bacteria</taxon>
        <taxon>Bacillati</taxon>
        <taxon>Bacillota</taxon>
        <taxon>Negativicutes</taxon>
        <taxon>Selenomonadales</taxon>
        <taxon>Sporomusaceae</taxon>
        <taxon>Methylomusa</taxon>
    </lineage>
</organism>
<keyword evidence="1" id="KW-0812">Transmembrane</keyword>
<proteinExistence type="predicted"/>
<accession>A0A348AJB8</accession>
<sequence length="186" mass="20557">MIHIYSGLTAGLTFLIFYLFLSASLVFAVAAAIAVFIAILLLFAAGNRTGFRLMAAGLTQEDFAAFRDDITQKAAILENSGLPQAGKIAEKSREILEYVRKKPHLVKTVRRQLPYYLEAVIKVLALQSELGEYSPGPSTRSYQEKVSAILAAVEQALQKVMDSLLNNTRLDLDVEIEILQKNLDSH</sequence>
<name>A0A348AJB8_9FIRM</name>
<keyword evidence="3" id="KW-1185">Reference proteome</keyword>
<protein>
    <recommendedName>
        <fullName evidence="4">5-bromo-4-chloroindolyl phosphate hydrolysis protein</fullName>
    </recommendedName>
</protein>
<dbReference type="RefSeq" id="WP_158618714.1">
    <property type="nucleotide sequence ID" value="NZ_AP018449.1"/>
</dbReference>
<dbReference type="InterPro" id="IPR018770">
    <property type="entry name" value="ChloroindolylP_hydrolase"/>
</dbReference>
<dbReference type="KEGG" id="mana:MAMMFC1_01837"/>
<evidence type="ECO:0008006" key="4">
    <source>
        <dbReference type="Google" id="ProtNLM"/>
    </source>
</evidence>
<keyword evidence="1" id="KW-1133">Transmembrane helix</keyword>
<evidence type="ECO:0000313" key="2">
    <source>
        <dbReference type="EMBL" id="BBB91166.1"/>
    </source>
</evidence>